<dbReference type="InterPro" id="IPR000276">
    <property type="entry name" value="GPCR_Rhodpsn"/>
</dbReference>
<evidence type="ECO:0000256" key="5">
    <source>
        <dbReference type="RuleBase" id="RU000688"/>
    </source>
</evidence>
<dbReference type="InterPro" id="IPR017452">
    <property type="entry name" value="GPCR_Rhodpsn_7TM"/>
</dbReference>
<keyword evidence="3 6" id="KW-1133">Transmembrane helix</keyword>
<name>A0A914ASS7_PATMI</name>
<dbReference type="AlphaFoldDB" id="A0A914ASS7"/>
<feature type="domain" description="G-protein coupled receptors family 1 profile" evidence="7">
    <location>
        <begin position="45"/>
        <end position="315"/>
    </location>
</feature>
<dbReference type="PANTHER" id="PTHR45698">
    <property type="entry name" value="TRACE AMINE-ASSOCIATED RECEPTOR 19N-RELATED"/>
    <property type="match status" value="1"/>
</dbReference>
<dbReference type="SUPFAM" id="SSF81321">
    <property type="entry name" value="Family A G protein-coupled receptor-like"/>
    <property type="match status" value="1"/>
</dbReference>
<dbReference type="RefSeq" id="XP_038066406.1">
    <property type="nucleotide sequence ID" value="XM_038210478.1"/>
</dbReference>
<feature type="transmembrane region" description="Helical" evidence="6">
    <location>
        <begin position="258"/>
        <end position="284"/>
    </location>
</feature>
<feature type="transmembrane region" description="Helical" evidence="6">
    <location>
        <begin position="111"/>
        <end position="131"/>
    </location>
</feature>
<organism evidence="8 9">
    <name type="scientific">Patiria miniata</name>
    <name type="common">Bat star</name>
    <name type="synonym">Asterina miniata</name>
    <dbReference type="NCBI Taxonomy" id="46514"/>
    <lineage>
        <taxon>Eukaryota</taxon>
        <taxon>Metazoa</taxon>
        <taxon>Echinodermata</taxon>
        <taxon>Eleutherozoa</taxon>
        <taxon>Asterozoa</taxon>
        <taxon>Asteroidea</taxon>
        <taxon>Valvatacea</taxon>
        <taxon>Valvatida</taxon>
        <taxon>Asterinidae</taxon>
        <taxon>Patiria</taxon>
    </lineage>
</organism>
<dbReference type="PRINTS" id="PR00237">
    <property type="entry name" value="GPCRRHODOPSN"/>
</dbReference>
<dbReference type="SMART" id="SM01381">
    <property type="entry name" value="7TM_GPCR_Srsx"/>
    <property type="match status" value="1"/>
</dbReference>
<dbReference type="Pfam" id="PF00001">
    <property type="entry name" value="7tm_1"/>
    <property type="match status" value="1"/>
</dbReference>
<dbReference type="EnsemblMetazoa" id="XM_038210478.1">
    <property type="protein sequence ID" value="XP_038066406.1"/>
    <property type="gene ID" value="LOC119736461"/>
</dbReference>
<keyword evidence="4 6" id="KW-0472">Membrane</keyword>
<dbReference type="PANTHER" id="PTHR45698:SF1">
    <property type="entry name" value="TRACE AMINE-ASSOCIATED RECEPTOR 13C-LIKE"/>
    <property type="match status" value="1"/>
</dbReference>
<dbReference type="OrthoDB" id="5955147at2759"/>
<dbReference type="PROSITE" id="PS50262">
    <property type="entry name" value="G_PROTEIN_RECEP_F1_2"/>
    <property type="match status" value="1"/>
</dbReference>
<dbReference type="Gene3D" id="1.20.1070.10">
    <property type="entry name" value="Rhodopsin 7-helix transmembrane proteins"/>
    <property type="match status" value="1"/>
</dbReference>
<evidence type="ECO:0000313" key="8">
    <source>
        <dbReference type="EnsemblMetazoa" id="XP_038066406.1"/>
    </source>
</evidence>
<dbReference type="OMA" id="EDEIVGC"/>
<feature type="transmembrane region" description="Helical" evidence="6">
    <location>
        <begin position="152"/>
        <end position="175"/>
    </location>
</feature>
<evidence type="ECO:0000256" key="1">
    <source>
        <dbReference type="ARBA" id="ARBA00004370"/>
    </source>
</evidence>
<keyword evidence="5" id="KW-0807">Transducer</keyword>
<reference evidence="8" key="1">
    <citation type="submission" date="2022-11" db="UniProtKB">
        <authorList>
            <consortium name="EnsemblMetazoa"/>
        </authorList>
    </citation>
    <scope>IDENTIFICATION</scope>
</reference>
<evidence type="ECO:0000259" key="7">
    <source>
        <dbReference type="PROSITE" id="PS50262"/>
    </source>
</evidence>
<evidence type="ECO:0000256" key="2">
    <source>
        <dbReference type="ARBA" id="ARBA00022692"/>
    </source>
</evidence>
<feature type="transmembrane region" description="Helical" evidence="6">
    <location>
        <begin position="296"/>
        <end position="318"/>
    </location>
</feature>
<keyword evidence="5" id="KW-0297">G-protein coupled receptor</keyword>
<evidence type="ECO:0000256" key="6">
    <source>
        <dbReference type="SAM" id="Phobius"/>
    </source>
</evidence>
<evidence type="ECO:0000256" key="4">
    <source>
        <dbReference type="ARBA" id="ARBA00023136"/>
    </source>
</evidence>
<comment type="subcellular location">
    <subcellularLocation>
        <location evidence="1">Membrane</location>
    </subcellularLocation>
</comment>
<dbReference type="Proteomes" id="UP000887568">
    <property type="component" value="Unplaced"/>
</dbReference>
<dbReference type="GO" id="GO:0016020">
    <property type="term" value="C:membrane"/>
    <property type="evidence" value="ECO:0007669"/>
    <property type="project" value="UniProtKB-SubCell"/>
</dbReference>
<protein>
    <recommendedName>
        <fullName evidence="7">G-protein coupled receptors family 1 profile domain-containing protein</fullName>
    </recommendedName>
</protein>
<keyword evidence="5" id="KW-0675">Receptor</keyword>
<keyword evidence="2 5" id="KW-0812">Transmembrane</keyword>
<evidence type="ECO:0000313" key="9">
    <source>
        <dbReference type="Proteomes" id="UP000887568"/>
    </source>
</evidence>
<feature type="transmembrane region" description="Helical" evidence="6">
    <location>
        <begin position="29"/>
        <end position="54"/>
    </location>
</feature>
<evidence type="ECO:0000256" key="3">
    <source>
        <dbReference type="ARBA" id="ARBA00022989"/>
    </source>
</evidence>
<comment type="similarity">
    <text evidence="5">Belongs to the G-protein coupled receptor 1 family.</text>
</comment>
<dbReference type="GO" id="GO:0004930">
    <property type="term" value="F:G protein-coupled receptor activity"/>
    <property type="evidence" value="ECO:0007669"/>
    <property type="project" value="UniProtKB-KW"/>
</dbReference>
<dbReference type="CDD" id="cd00637">
    <property type="entry name" value="7tm_classA_rhodopsin-like"/>
    <property type="match status" value="1"/>
</dbReference>
<dbReference type="GeneID" id="119736461"/>
<feature type="transmembrane region" description="Helical" evidence="6">
    <location>
        <begin position="66"/>
        <end position="91"/>
    </location>
</feature>
<keyword evidence="9" id="KW-1185">Reference proteome</keyword>
<feature type="transmembrane region" description="Helical" evidence="6">
    <location>
        <begin position="195"/>
        <end position="216"/>
    </location>
</feature>
<proteinExistence type="inferred from homology"/>
<sequence length="352" mass="39585">MGDLYYNQSFLTPTGESTNGSGETDAANMVVLAMFGVICAVGVAGNLLVCIVLLRVPSLRSNTSDFLVHLSLVDLAVCALVVPLKIVLPLIQPMSPSPNVWGQFRCRVYEGQYPFWVCALTSVFSLVTVNLERFVAIVHPHKYKRIFGNRRNKLFIILSCWVLAALCKCFIVFLYDEDPVLGCRFLNWPTFAWQAGMGMFNFTVNLLAPFVVMVWVQLKVISMLKKQVRTLSGRFVSWDQGLPPADRRKMWQLRATQTLARTLLAFVLTFAVCWFPDQFMFLLYSFGVPLSFTSTVYHFGVILAVCNSCVNPIIYTMTNQQFRKGIKMAFCKRNSGRVGDAANTSRVITVVT</sequence>
<dbReference type="PROSITE" id="PS00237">
    <property type="entry name" value="G_PROTEIN_RECEP_F1_1"/>
    <property type="match status" value="1"/>
</dbReference>
<accession>A0A914ASS7</accession>